<sequence>MNEWFLRTFSSENWSWKIGNGNSIMFWRDVWTASQSLKVSYRRLFSLSHFQDAKLHEMVLLLNDESSLQSELWRRQLRGWEIESLNELTMITKNLRFKEGYDEVTWIPGKGSYTVKKGYQLISNCSYVTTESWLKLWKIKIPRRIKLFYWKVSHNILPTNSLIYNRLRKGNGNCVWCNNAMEDHSHILWSCHYAKLFWKEVEVWWNISVDKVLPNHNMLFNLLNIISDHKCKSAWDISVASVLWSLWLARNEYVFRHRVVDFRSEIMLSKVRSYEWSIKSKVISHNSYRLWA</sequence>
<protein>
    <recommendedName>
        <fullName evidence="1">Reverse transcriptase zinc-binding domain-containing protein</fullName>
    </recommendedName>
</protein>
<dbReference type="InterPro" id="IPR026960">
    <property type="entry name" value="RVT-Znf"/>
</dbReference>
<accession>A0AAD8N0P4</accession>
<dbReference type="AlphaFoldDB" id="A0AAD8N0P4"/>
<feature type="domain" description="Reverse transcriptase zinc-binding" evidence="1">
    <location>
        <begin position="113"/>
        <end position="198"/>
    </location>
</feature>
<proteinExistence type="predicted"/>
<dbReference type="Proteomes" id="UP001237642">
    <property type="component" value="Unassembled WGS sequence"/>
</dbReference>
<name>A0AAD8N0P4_9APIA</name>
<reference evidence="2" key="2">
    <citation type="submission" date="2023-05" db="EMBL/GenBank/DDBJ databases">
        <authorList>
            <person name="Schelkunov M.I."/>
        </authorList>
    </citation>
    <scope>NUCLEOTIDE SEQUENCE</scope>
    <source>
        <strain evidence="2">Hsosn_3</strain>
        <tissue evidence="2">Leaf</tissue>
    </source>
</reference>
<dbReference type="PANTHER" id="PTHR36617">
    <property type="entry name" value="PROTEIN, PUTATIVE-RELATED"/>
    <property type="match status" value="1"/>
</dbReference>
<dbReference type="PANTHER" id="PTHR36617:SF16">
    <property type="entry name" value="OS04G0516500 PROTEIN"/>
    <property type="match status" value="1"/>
</dbReference>
<evidence type="ECO:0000313" key="3">
    <source>
        <dbReference type="Proteomes" id="UP001237642"/>
    </source>
</evidence>
<evidence type="ECO:0000313" key="2">
    <source>
        <dbReference type="EMBL" id="KAK1391547.1"/>
    </source>
</evidence>
<reference evidence="2" key="1">
    <citation type="submission" date="2023-02" db="EMBL/GenBank/DDBJ databases">
        <title>Genome of toxic invasive species Heracleum sosnowskyi carries increased number of genes despite the absence of recent whole-genome duplications.</title>
        <authorList>
            <person name="Schelkunov M."/>
            <person name="Shtratnikova V."/>
            <person name="Makarenko M."/>
            <person name="Klepikova A."/>
            <person name="Omelchenko D."/>
            <person name="Novikova G."/>
            <person name="Obukhova E."/>
            <person name="Bogdanov V."/>
            <person name="Penin A."/>
            <person name="Logacheva M."/>
        </authorList>
    </citation>
    <scope>NUCLEOTIDE SEQUENCE</scope>
    <source>
        <strain evidence="2">Hsosn_3</strain>
        <tissue evidence="2">Leaf</tissue>
    </source>
</reference>
<keyword evidence="3" id="KW-1185">Reference proteome</keyword>
<evidence type="ECO:0000259" key="1">
    <source>
        <dbReference type="Pfam" id="PF13966"/>
    </source>
</evidence>
<gene>
    <name evidence="2" type="ORF">POM88_010603</name>
</gene>
<dbReference type="EMBL" id="JAUIZM010000003">
    <property type="protein sequence ID" value="KAK1391547.1"/>
    <property type="molecule type" value="Genomic_DNA"/>
</dbReference>
<comment type="caution">
    <text evidence="2">The sequence shown here is derived from an EMBL/GenBank/DDBJ whole genome shotgun (WGS) entry which is preliminary data.</text>
</comment>
<organism evidence="2 3">
    <name type="scientific">Heracleum sosnowskyi</name>
    <dbReference type="NCBI Taxonomy" id="360622"/>
    <lineage>
        <taxon>Eukaryota</taxon>
        <taxon>Viridiplantae</taxon>
        <taxon>Streptophyta</taxon>
        <taxon>Embryophyta</taxon>
        <taxon>Tracheophyta</taxon>
        <taxon>Spermatophyta</taxon>
        <taxon>Magnoliopsida</taxon>
        <taxon>eudicotyledons</taxon>
        <taxon>Gunneridae</taxon>
        <taxon>Pentapetalae</taxon>
        <taxon>asterids</taxon>
        <taxon>campanulids</taxon>
        <taxon>Apiales</taxon>
        <taxon>Apiaceae</taxon>
        <taxon>Apioideae</taxon>
        <taxon>apioid superclade</taxon>
        <taxon>Tordylieae</taxon>
        <taxon>Tordyliinae</taxon>
        <taxon>Heracleum</taxon>
    </lineage>
</organism>
<dbReference type="Pfam" id="PF13966">
    <property type="entry name" value="zf-RVT"/>
    <property type="match status" value="1"/>
</dbReference>